<dbReference type="InterPro" id="IPR013783">
    <property type="entry name" value="Ig-like_fold"/>
</dbReference>
<dbReference type="STRING" id="348780.NP_2908A"/>
<evidence type="ECO:0000256" key="1">
    <source>
        <dbReference type="SAM" id="Phobius"/>
    </source>
</evidence>
<dbReference type="GeneID" id="3701593"/>
<dbReference type="EnsemblBacteria" id="CAI49545">
    <property type="protein sequence ID" value="CAI49545"/>
    <property type="gene ID" value="NP_2908A"/>
</dbReference>
<dbReference type="RefSeq" id="WP_011323170.1">
    <property type="nucleotide sequence ID" value="NC_007426.1"/>
</dbReference>
<dbReference type="Gene3D" id="2.60.40.10">
    <property type="entry name" value="Immunoglobulins"/>
    <property type="match status" value="1"/>
</dbReference>
<accession>A0A1U7EWR5</accession>
<keyword evidence="1" id="KW-0812">Transmembrane</keyword>
<proteinExistence type="predicted"/>
<dbReference type="AlphaFoldDB" id="A0A1U7EWR5"/>
<keyword evidence="3" id="KW-1185">Reference proteome</keyword>
<dbReference type="KEGG" id="nph:NP_2908A"/>
<gene>
    <name evidence="2" type="ordered locus">NP_2908A</name>
</gene>
<name>A0A1U7EWR5_NATPD</name>
<dbReference type="EMBL" id="CR936257">
    <property type="protein sequence ID" value="CAI49545.1"/>
    <property type="molecule type" value="Genomic_DNA"/>
</dbReference>
<keyword evidence="1" id="KW-0472">Membrane</keyword>
<dbReference type="eggNOG" id="arCOG02916">
    <property type="taxonomic scope" value="Archaea"/>
</dbReference>
<dbReference type="OrthoDB" id="121941at2157"/>
<feature type="transmembrane region" description="Helical" evidence="1">
    <location>
        <begin position="12"/>
        <end position="30"/>
    </location>
</feature>
<dbReference type="InterPro" id="IPR008964">
    <property type="entry name" value="Invasin/intimin_cell_adhesion"/>
</dbReference>
<evidence type="ECO:0000313" key="2">
    <source>
        <dbReference type="EMBL" id="CAI49545.1"/>
    </source>
</evidence>
<sequence length="373" mass="40098">MSLTTDTRGVSEVVGAILLFGLLVAVLAILQTQAIPTANEEIEFNHNQEVQNDLIEFQEAASRTAAHGTTESVGIRAGTTYPSRLLFFNPPNPAGTVRTVEDGEVTIENVEATDDIIRDAHIDGEIDELETSRIEYEPIYNEYQNPPVTALEYGILYNSFPDAQVVENTGAVVSGNNINLMFYAGDVSQATSGSITLDTIPASAPSRTVTVEPTDDIEITVPSNLDATEWEETVFEDEDAVTVSDSGDDIVIEIDEDAHENFELRMSQVGVGSAVASADAEYIYPTETGNAVTVDEDETVEIPIEVRDRYNNPVSGVELEYEANEGDASGPAATDANGQAIVTYEASDEDDTITIDAPDAGAVDEFDIDVTVN</sequence>
<keyword evidence="1" id="KW-1133">Transmembrane helix</keyword>
<evidence type="ECO:0000313" key="3">
    <source>
        <dbReference type="Proteomes" id="UP000002698"/>
    </source>
</evidence>
<dbReference type="Proteomes" id="UP000002698">
    <property type="component" value="Chromosome"/>
</dbReference>
<reference evidence="2 3" key="1">
    <citation type="journal article" date="2005" name="Genome Res.">
        <title>Living with two extremes: conclusions from the genome sequence of Natronomonas pharaonis.</title>
        <authorList>
            <person name="Falb M."/>
            <person name="Pfeiffer F."/>
            <person name="Palm P."/>
            <person name="Rodewald K."/>
            <person name="Hickmann V."/>
            <person name="Tittor J."/>
            <person name="Oesterhelt D."/>
        </authorList>
    </citation>
    <scope>NUCLEOTIDE SEQUENCE [LARGE SCALE GENOMIC DNA]</scope>
    <source>
        <strain evidence="3">ATCC 35678 / DSM 2160 / CIP 103997 / JCM 8858 / NBRC 14720 / NCIMB 2260 / Gabara</strain>
    </source>
</reference>
<dbReference type="HOGENOM" id="CLU_741064_0_0_2"/>
<organism evidence="2 3">
    <name type="scientific">Natronomonas pharaonis (strain ATCC 35678 / DSM 2160 / CIP 103997 / JCM 8858 / NBRC 14720 / NCIMB 2260 / Gabara)</name>
    <name type="common">Halobacterium pharaonis</name>
    <dbReference type="NCBI Taxonomy" id="348780"/>
    <lineage>
        <taxon>Archaea</taxon>
        <taxon>Methanobacteriati</taxon>
        <taxon>Methanobacteriota</taxon>
        <taxon>Stenosarchaea group</taxon>
        <taxon>Halobacteria</taxon>
        <taxon>Halobacteriales</taxon>
        <taxon>Natronomonadaceae</taxon>
        <taxon>Natronomonas</taxon>
    </lineage>
</organism>
<protein>
    <submittedName>
        <fullName evidence="2">Probable secreted glycoprotein</fullName>
    </submittedName>
</protein>
<dbReference type="SUPFAM" id="SSF49373">
    <property type="entry name" value="Invasin/intimin cell-adhesion fragments"/>
    <property type="match status" value="1"/>
</dbReference>